<evidence type="ECO:0000313" key="2">
    <source>
        <dbReference type="EMBL" id="MBR7780637.1"/>
    </source>
</evidence>
<evidence type="ECO:0000256" key="1">
    <source>
        <dbReference type="SAM" id="SignalP"/>
    </source>
</evidence>
<dbReference type="InterPro" id="IPR010239">
    <property type="entry name" value="CHP02001"/>
</dbReference>
<feature type="chain" id="PRO_5038059598" evidence="1">
    <location>
        <begin position="21"/>
        <end position="247"/>
    </location>
</feature>
<dbReference type="NCBIfam" id="TIGR02001">
    <property type="entry name" value="gcw_chp"/>
    <property type="match status" value="1"/>
</dbReference>
<dbReference type="Pfam" id="PF09694">
    <property type="entry name" value="Gcw_chp"/>
    <property type="match status" value="1"/>
</dbReference>
<evidence type="ECO:0000313" key="3">
    <source>
        <dbReference type="Proteomes" id="UP000680067"/>
    </source>
</evidence>
<protein>
    <submittedName>
        <fullName evidence="2">TorF family putative porin</fullName>
    </submittedName>
</protein>
<dbReference type="EMBL" id="JAGSPN010000001">
    <property type="protein sequence ID" value="MBR7780637.1"/>
    <property type="molecule type" value="Genomic_DNA"/>
</dbReference>
<dbReference type="AlphaFoldDB" id="A0A941DJC0"/>
<dbReference type="RefSeq" id="WP_212686034.1">
    <property type="nucleotide sequence ID" value="NZ_JAGSPN010000001.1"/>
</dbReference>
<name>A0A941DJC0_9BURK</name>
<organism evidence="2 3">
    <name type="scientific">Undibacterium luofuense</name>
    <dbReference type="NCBI Taxonomy" id="2828733"/>
    <lineage>
        <taxon>Bacteria</taxon>
        <taxon>Pseudomonadati</taxon>
        <taxon>Pseudomonadota</taxon>
        <taxon>Betaproteobacteria</taxon>
        <taxon>Burkholderiales</taxon>
        <taxon>Oxalobacteraceae</taxon>
        <taxon>Undibacterium</taxon>
    </lineage>
</organism>
<keyword evidence="1" id="KW-0732">Signal</keyword>
<feature type="signal peptide" evidence="1">
    <location>
        <begin position="1"/>
        <end position="20"/>
    </location>
</feature>
<accession>A0A941DJC0</accession>
<keyword evidence="3" id="KW-1185">Reference proteome</keyword>
<sequence>MKKIVLAVGLLAGAQGLVYAEDAKPEHEVSFNVGAASEYRYRGISQSRLDPALQGGADYTHNPTGLYAGTWLSTIKWTKDAGGGGDIEWDLYFGKKGEIAKDWSYDVGVLNYIYPSNGLGKVAGFANANTSEIYGQIGTGPFYAKYSHSVTNLFGFVNSKNSGYLDVGANVELADGYVMNLHAGRQIVKNNGAYSYTDFKFGVTKEFYGVAFSLALIGTNAEKALYVTPAGKFTGKTTLLLTAVKSF</sequence>
<gene>
    <name evidence="2" type="ORF">KDM89_00665</name>
</gene>
<proteinExistence type="predicted"/>
<dbReference type="Proteomes" id="UP000680067">
    <property type="component" value="Unassembled WGS sequence"/>
</dbReference>
<reference evidence="2" key="1">
    <citation type="submission" date="2021-04" db="EMBL/GenBank/DDBJ databases">
        <title>novel species isolated from subtropical streams in China.</title>
        <authorList>
            <person name="Lu H."/>
        </authorList>
    </citation>
    <scope>NUCLEOTIDE SEQUENCE</scope>
    <source>
        <strain evidence="2">LFS511W</strain>
    </source>
</reference>
<comment type="caution">
    <text evidence="2">The sequence shown here is derived from an EMBL/GenBank/DDBJ whole genome shotgun (WGS) entry which is preliminary data.</text>
</comment>